<dbReference type="InterPro" id="IPR005659">
    <property type="entry name" value="Chemorcpt_Glu_NH3ase_CheD"/>
</dbReference>
<sequence length="202" mass="22404">MRPRQGPQGTATTRYFDSHFQRPAVKLSPGEYHISGDQEVLVTVLGSCVSACIRDPVAGVSGMNHFLLPSTNREDELVLARYGIHAMEVLINGLLARGGQRERLEVKLFGGANLMRSRNTSNVGHNNARFASAFMSREGLSVVTSDLFGHDPRKIWYFPESGRVMLRRLKVTRNDTIIRREVEYSKALAEPADSGGDVELFG</sequence>
<keyword evidence="5" id="KW-1185">Reference proteome</keyword>
<dbReference type="InterPro" id="IPR011324">
    <property type="entry name" value="Cytotoxic_necrot_fac-like_cat"/>
</dbReference>
<dbReference type="SUPFAM" id="SSF64438">
    <property type="entry name" value="CNF1/YfiH-like putative cysteine hydrolases"/>
    <property type="match status" value="1"/>
</dbReference>
<dbReference type="EC" id="3.5.1.44" evidence="3"/>
<evidence type="ECO:0000256" key="2">
    <source>
        <dbReference type="ARBA" id="ARBA00022801"/>
    </source>
</evidence>
<organism evidence="4 5">
    <name type="scientific">Marinobacter zhanjiangensis</name>
    <dbReference type="NCBI Taxonomy" id="578215"/>
    <lineage>
        <taxon>Bacteria</taxon>
        <taxon>Pseudomonadati</taxon>
        <taxon>Pseudomonadota</taxon>
        <taxon>Gammaproteobacteria</taxon>
        <taxon>Pseudomonadales</taxon>
        <taxon>Marinobacteraceae</taxon>
        <taxon>Marinobacter</taxon>
    </lineage>
</organism>
<comment type="caution">
    <text evidence="4">The sequence shown here is derived from an EMBL/GenBank/DDBJ whole genome shotgun (WGS) entry which is preliminary data.</text>
</comment>
<dbReference type="NCBIfam" id="NF010013">
    <property type="entry name" value="PRK13487.1"/>
    <property type="match status" value="1"/>
</dbReference>
<evidence type="ECO:0000256" key="1">
    <source>
        <dbReference type="ARBA" id="ARBA00022500"/>
    </source>
</evidence>
<keyword evidence="1 3" id="KW-0145">Chemotaxis</keyword>
<keyword evidence="2 3" id="KW-0378">Hydrolase</keyword>
<dbReference type="Pfam" id="PF03975">
    <property type="entry name" value="CheD"/>
    <property type="match status" value="1"/>
</dbReference>
<dbReference type="PANTHER" id="PTHR35147:SF2">
    <property type="entry name" value="CHEMORECEPTOR GLUTAMINE DEAMIDASE CHED-RELATED"/>
    <property type="match status" value="1"/>
</dbReference>
<reference evidence="5" key="1">
    <citation type="journal article" date="2019" name="Int. J. Syst. Evol. Microbiol.">
        <title>The Global Catalogue of Microorganisms (GCM) 10K type strain sequencing project: providing services to taxonomists for standard genome sequencing and annotation.</title>
        <authorList>
            <consortium name="The Broad Institute Genomics Platform"/>
            <consortium name="The Broad Institute Genome Sequencing Center for Infectious Disease"/>
            <person name="Wu L."/>
            <person name="Ma J."/>
        </authorList>
    </citation>
    <scope>NUCLEOTIDE SEQUENCE [LARGE SCALE GENOMIC DNA]</scope>
    <source>
        <strain evidence="5">KCTC 22280</strain>
    </source>
</reference>
<evidence type="ECO:0000313" key="5">
    <source>
        <dbReference type="Proteomes" id="UP000601597"/>
    </source>
</evidence>
<dbReference type="InterPro" id="IPR038592">
    <property type="entry name" value="CheD-like_sf"/>
</dbReference>
<dbReference type="Proteomes" id="UP000601597">
    <property type="component" value="Unassembled WGS sequence"/>
</dbReference>
<comment type="function">
    <text evidence="3">Probably deamidates glutamine residues to glutamate on methyl-accepting chemotaxis receptors (MCPs), playing an important role in chemotaxis.</text>
</comment>
<dbReference type="PANTHER" id="PTHR35147">
    <property type="entry name" value="CHEMORECEPTOR GLUTAMINE DEAMIDASE CHED-RELATED"/>
    <property type="match status" value="1"/>
</dbReference>
<dbReference type="EMBL" id="BMXV01000001">
    <property type="protein sequence ID" value="GGY59943.1"/>
    <property type="molecule type" value="Genomic_DNA"/>
</dbReference>
<evidence type="ECO:0000313" key="4">
    <source>
        <dbReference type="EMBL" id="GGY59943.1"/>
    </source>
</evidence>
<comment type="similarity">
    <text evidence="3">Belongs to the CheD family.</text>
</comment>
<accession>A0ABQ3ALF8</accession>
<name>A0ABQ3ALF8_9GAMM</name>
<protein>
    <recommendedName>
        <fullName evidence="3">Probable chemoreceptor glutamine deamidase CheD</fullName>
        <ecNumber evidence="3">3.5.1.44</ecNumber>
    </recommendedName>
</protein>
<dbReference type="Gene3D" id="3.30.1330.200">
    <property type="match status" value="1"/>
</dbReference>
<evidence type="ECO:0000256" key="3">
    <source>
        <dbReference type="HAMAP-Rule" id="MF_01440"/>
    </source>
</evidence>
<comment type="catalytic activity">
    <reaction evidence="3">
        <text>L-glutaminyl-[protein] + H2O = L-glutamyl-[protein] + NH4(+)</text>
        <dbReference type="Rhea" id="RHEA:16441"/>
        <dbReference type="Rhea" id="RHEA-COMP:10207"/>
        <dbReference type="Rhea" id="RHEA-COMP:10208"/>
        <dbReference type="ChEBI" id="CHEBI:15377"/>
        <dbReference type="ChEBI" id="CHEBI:28938"/>
        <dbReference type="ChEBI" id="CHEBI:29973"/>
        <dbReference type="ChEBI" id="CHEBI:30011"/>
        <dbReference type="EC" id="3.5.1.44"/>
    </reaction>
</comment>
<gene>
    <name evidence="4" type="primary">cheD1</name>
    <name evidence="3" type="synonym">cheD</name>
    <name evidence="4" type="ORF">GCM10007071_02940</name>
</gene>
<dbReference type="RefSeq" id="WP_189571745.1">
    <property type="nucleotide sequence ID" value="NZ_BMXV01000001.1"/>
</dbReference>
<dbReference type="HAMAP" id="MF_01440">
    <property type="entry name" value="CheD"/>
    <property type="match status" value="1"/>
</dbReference>
<proteinExistence type="inferred from homology"/>
<dbReference type="CDD" id="cd16352">
    <property type="entry name" value="CheD"/>
    <property type="match status" value="1"/>
</dbReference>